<evidence type="ECO:0000313" key="3">
    <source>
        <dbReference type="Proteomes" id="UP000467841"/>
    </source>
</evidence>
<dbReference type="PANTHER" id="PTHR33107:SF35">
    <property type="entry name" value="KUNITZ TRYPSIN INHIBITOR 6-RELATED"/>
    <property type="match status" value="1"/>
</dbReference>
<name>A0A6D2ICN2_9BRAS</name>
<feature type="chain" id="PRO_5025453265" evidence="1">
    <location>
        <begin position="23"/>
        <end position="203"/>
    </location>
</feature>
<dbReference type="Pfam" id="PF00197">
    <property type="entry name" value="Kunitz_legume"/>
    <property type="match status" value="1"/>
</dbReference>
<evidence type="ECO:0000256" key="1">
    <source>
        <dbReference type="SAM" id="SignalP"/>
    </source>
</evidence>
<dbReference type="InterPro" id="IPR011065">
    <property type="entry name" value="Kunitz_inhibitor_STI-like_sf"/>
</dbReference>
<dbReference type="Proteomes" id="UP000467841">
    <property type="component" value="Unassembled WGS sequence"/>
</dbReference>
<dbReference type="AlphaFoldDB" id="A0A6D2ICN2"/>
<dbReference type="OrthoDB" id="1075502at2759"/>
<dbReference type="SMART" id="SM00452">
    <property type="entry name" value="STI"/>
    <property type="match status" value="1"/>
</dbReference>
<keyword evidence="1" id="KW-0732">Signal</keyword>
<proteinExistence type="predicted"/>
<comment type="caution">
    <text evidence="2">The sequence shown here is derived from an EMBL/GenBank/DDBJ whole genome shotgun (WGS) entry which is preliminary data.</text>
</comment>
<reference evidence="2" key="1">
    <citation type="submission" date="2020-01" db="EMBL/GenBank/DDBJ databases">
        <authorList>
            <person name="Mishra B."/>
        </authorList>
    </citation>
    <scope>NUCLEOTIDE SEQUENCE [LARGE SCALE GENOMIC DNA]</scope>
</reference>
<feature type="signal peptide" evidence="1">
    <location>
        <begin position="1"/>
        <end position="22"/>
    </location>
</feature>
<accession>A0A6D2ICN2</accession>
<evidence type="ECO:0000313" key="2">
    <source>
        <dbReference type="EMBL" id="CAA7024363.1"/>
    </source>
</evidence>
<dbReference type="EMBL" id="CACVBM020000888">
    <property type="protein sequence ID" value="CAA7024363.1"/>
    <property type="molecule type" value="Genomic_DNA"/>
</dbReference>
<dbReference type="SUPFAM" id="SSF50386">
    <property type="entry name" value="STI-like"/>
    <property type="match status" value="1"/>
</dbReference>
<dbReference type="PANTHER" id="PTHR33107">
    <property type="entry name" value="KUNITZ TRYPSIN INHIBITOR 2"/>
    <property type="match status" value="1"/>
</dbReference>
<gene>
    <name evidence="2" type="ORF">MERR_LOCUS11598</name>
</gene>
<keyword evidence="3" id="KW-1185">Reference proteome</keyword>
<protein>
    <submittedName>
        <fullName evidence="2">Uncharacterized protein</fullName>
    </submittedName>
</protein>
<dbReference type="InterPro" id="IPR002160">
    <property type="entry name" value="Prot_inh_Kunz-lg"/>
</dbReference>
<dbReference type="Gene3D" id="2.80.10.50">
    <property type="match status" value="1"/>
</dbReference>
<dbReference type="GO" id="GO:0004866">
    <property type="term" value="F:endopeptidase inhibitor activity"/>
    <property type="evidence" value="ECO:0007669"/>
    <property type="project" value="InterPro"/>
</dbReference>
<sequence length="203" mass="22628">MKTGAIITLMISFLLAAKTTSGENEIVLDFWGSPVKPNTWYFAQTEVIGGTYISRFKVPLVPIFHSLSPETAVFTKTSSSFLIHPLPIMFVLSSDVVVRVSTELNIKFAFPSACNETGFWQVRDDFFSQHMVHLMGTKSASDSTFTIKKSDDKVYKFAFGGTSVDPSDNSTDIVSLKENGPPSLGRLKMRNPELKISFFKYFP</sequence>
<organism evidence="2 3">
    <name type="scientific">Microthlaspi erraticum</name>
    <dbReference type="NCBI Taxonomy" id="1685480"/>
    <lineage>
        <taxon>Eukaryota</taxon>
        <taxon>Viridiplantae</taxon>
        <taxon>Streptophyta</taxon>
        <taxon>Embryophyta</taxon>
        <taxon>Tracheophyta</taxon>
        <taxon>Spermatophyta</taxon>
        <taxon>Magnoliopsida</taxon>
        <taxon>eudicotyledons</taxon>
        <taxon>Gunneridae</taxon>
        <taxon>Pentapetalae</taxon>
        <taxon>rosids</taxon>
        <taxon>malvids</taxon>
        <taxon>Brassicales</taxon>
        <taxon>Brassicaceae</taxon>
        <taxon>Coluteocarpeae</taxon>
        <taxon>Microthlaspi</taxon>
    </lineage>
</organism>